<dbReference type="GO" id="GO:0043548">
    <property type="term" value="F:phosphatidylinositol 3-kinase binding"/>
    <property type="evidence" value="ECO:0007669"/>
    <property type="project" value="TreeGrafter"/>
</dbReference>
<evidence type="ECO:0000256" key="1">
    <source>
        <dbReference type="ARBA" id="ARBA00005965"/>
    </source>
</evidence>
<dbReference type="GO" id="GO:0000045">
    <property type="term" value="P:autophagosome assembly"/>
    <property type="evidence" value="ECO:0007669"/>
    <property type="project" value="TreeGrafter"/>
</dbReference>
<name>A0A6M2DIU3_XENCH</name>
<dbReference type="GO" id="GO:0030674">
    <property type="term" value="F:protein-macromolecule adaptor activity"/>
    <property type="evidence" value="ECO:0007669"/>
    <property type="project" value="TreeGrafter"/>
</dbReference>
<dbReference type="FunFam" id="1.10.418.40:FF:000001">
    <property type="entry name" value="beclin-1 isoform X1"/>
    <property type="match status" value="1"/>
</dbReference>
<dbReference type="GO" id="GO:0006995">
    <property type="term" value="P:cellular response to nitrogen starvation"/>
    <property type="evidence" value="ECO:0007669"/>
    <property type="project" value="TreeGrafter"/>
</dbReference>
<feature type="domain" description="Atg6/beclin coiled-coil" evidence="5">
    <location>
        <begin position="109"/>
        <end position="236"/>
    </location>
</feature>
<dbReference type="GO" id="GO:0034271">
    <property type="term" value="C:phosphatidylinositol 3-kinase complex, class III, type I"/>
    <property type="evidence" value="ECO:0007669"/>
    <property type="project" value="TreeGrafter"/>
</dbReference>
<reference evidence="6" key="1">
    <citation type="submission" date="2020-03" db="EMBL/GenBank/DDBJ databases">
        <title>Transcriptomic Profiling of the Digestive Tract of the Rat Flea, Xenopsylla cheopis, Following Blood Feeding and Infection with Yersinia pestis.</title>
        <authorList>
            <person name="Bland D.M."/>
            <person name="Martens C.A."/>
            <person name="Virtaneva K."/>
            <person name="Kanakabandi K."/>
            <person name="Long D."/>
            <person name="Rosenke R."/>
            <person name="Saturday G.A."/>
            <person name="Hoyt F.H."/>
            <person name="Bruno D.P."/>
            <person name="Ribeiro J.M.C."/>
            <person name="Hinnebusch J."/>
        </authorList>
    </citation>
    <scope>NUCLEOTIDE SEQUENCE</scope>
</reference>
<evidence type="ECO:0000256" key="2">
    <source>
        <dbReference type="ARBA" id="ARBA00023054"/>
    </source>
</evidence>
<comment type="similarity">
    <text evidence="1">Belongs to the beclin family.</text>
</comment>
<dbReference type="InterPro" id="IPR038274">
    <property type="entry name" value="Atg6/Beclin_C_sf"/>
</dbReference>
<evidence type="ECO:0000256" key="3">
    <source>
        <dbReference type="SAM" id="Coils"/>
    </source>
</evidence>
<dbReference type="AlphaFoldDB" id="A0A6M2DIU3"/>
<dbReference type="GO" id="GO:0000407">
    <property type="term" value="C:phagophore assembly site"/>
    <property type="evidence" value="ECO:0007669"/>
    <property type="project" value="TreeGrafter"/>
</dbReference>
<dbReference type="PANTHER" id="PTHR12768:SF4">
    <property type="entry name" value="BECLIN-1"/>
    <property type="match status" value="1"/>
</dbReference>
<evidence type="ECO:0000313" key="6">
    <source>
        <dbReference type="EMBL" id="NOV45824.1"/>
    </source>
</evidence>
<dbReference type="Pfam" id="PF17675">
    <property type="entry name" value="APG6_N"/>
    <property type="match status" value="1"/>
</dbReference>
<dbReference type="InterPro" id="IPR007243">
    <property type="entry name" value="Atg6/Beclin"/>
</dbReference>
<protein>
    <submittedName>
        <fullName evidence="6">Putative beclin-like protein</fullName>
    </submittedName>
</protein>
<feature type="coiled-coil region" evidence="3">
    <location>
        <begin position="152"/>
        <end position="200"/>
    </location>
</feature>
<dbReference type="Gene3D" id="1.10.418.40">
    <property type="entry name" value="Autophagy protein 6/Beclin 1"/>
    <property type="match status" value="1"/>
</dbReference>
<evidence type="ECO:0000259" key="5">
    <source>
        <dbReference type="Pfam" id="PF17675"/>
    </source>
</evidence>
<organism evidence="6">
    <name type="scientific">Xenopsylla cheopis</name>
    <name type="common">Oriental rat flea</name>
    <name type="synonym">Pulex cheopis</name>
    <dbReference type="NCBI Taxonomy" id="163159"/>
    <lineage>
        <taxon>Eukaryota</taxon>
        <taxon>Metazoa</taxon>
        <taxon>Ecdysozoa</taxon>
        <taxon>Arthropoda</taxon>
        <taxon>Hexapoda</taxon>
        <taxon>Insecta</taxon>
        <taxon>Pterygota</taxon>
        <taxon>Neoptera</taxon>
        <taxon>Endopterygota</taxon>
        <taxon>Siphonaptera</taxon>
        <taxon>Pulicidae</taxon>
        <taxon>Xenopsyllinae</taxon>
        <taxon>Xenopsylla</taxon>
    </lineage>
</organism>
<evidence type="ECO:0000259" key="4">
    <source>
        <dbReference type="Pfam" id="PF04111"/>
    </source>
</evidence>
<dbReference type="EMBL" id="GIIL01002098">
    <property type="protein sequence ID" value="NOV45824.1"/>
    <property type="molecule type" value="Transcribed_RNA"/>
</dbReference>
<dbReference type="PANTHER" id="PTHR12768">
    <property type="entry name" value="BECLIN 1"/>
    <property type="match status" value="1"/>
</dbReference>
<proteinExistence type="inferred from homology"/>
<dbReference type="GO" id="GO:0034272">
    <property type="term" value="C:phosphatidylinositol 3-kinase complex, class III, type II"/>
    <property type="evidence" value="ECO:0007669"/>
    <property type="project" value="TreeGrafter"/>
</dbReference>
<dbReference type="Gene3D" id="6.10.250.3110">
    <property type="match status" value="1"/>
</dbReference>
<accession>A0A6M2DIU3</accession>
<dbReference type="InterPro" id="IPR040455">
    <property type="entry name" value="Atg6_BARA"/>
</dbReference>
<keyword evidence="2 3" id="KW-0175">Coiled coil</keyword>
<dbReference type="Pfam" id="PF04111">
    <property type="entry name" value="APG6"/>
    <property type="match status" value="1"/>
</dbReference>
<dbReference type="InterPro" id="IPR041691">
    <property type="entry name" value="Atg6/beclin_CC"/>
</dbReference>
<feature type="domain" description="Atg6 BARA" evidence="4">
    <location>
        <begin position="239"/>
        <end position="416"/>
    </location>
</feature>
<dbReference type="GO" id="GO:0000423">
    <property type="term" value="P:mitophagy"/>
    <property type="evidence" value="ECO:0007669"/>
    <property type="project" value="TreeGrafter"/>
</dbReference>
<sequence>MVDVKNIVNFACQRCLQPIKLDETFNILGEHTLAELSLPINTNPEVDLESQTASLDHYVPPFRLHDSGNGANGFMLISDAGETETLGHFLKVRAELFDTLSDNSNIDHPLCDECTDSLLELMDQELKITETEWNEYNEYLKKLESSQDDPNVEALEKELSDLKNEESRLLSEMEALQLEEIQQLEEISEKEKERDRLEQEENFYWREYTKHRHELMITDDEYKSIDCQLAYAQSRLDKLKKTNVFNATFHIWHSGHFGTINKFRLGRLPSEPVDWSEINAAWGQTALLLTSLARKMNLTFQRYKIVPYGNHSYVEVLADHKELPLYGSGGFRFLWDTKFDAAMVAFLDCLQQFKEEVEKGDSAFCLPYRMDRGKIEDSATGNTYSIRIQLNSEEQWTKALKFMLTNLKWGLAWVSSQLTEDTENT</sequence>
<dbReference type="GO" id="GO:0045324">
    <property type="term" value="P:late endosome to vacuole transport"/>
    <property type="evidence" value="ECO:0007669"/>
    <property type="project" value="TreeGrafter"/>
</dbReference>